<dbReference type="SUPFAM" id="SSF56235">
    <property type="entry name" value="N-terminal nucleophile aminohydrolases (Ntn hydrolases)"/>
    <property type="match status" value="1"/>
</dbReference>
<comment type="subcellular location">
    <subcellularLocation>
        <location evidence="3">Cytoplasm</location>
    </subcellularLocation>
    <subcellularLocation>
        <location evidence="3">Nucleus</location>
    </subcellularLocation>
</comment>
<reference evidence="6" key="1">
    <citation type="submission" date="2012-02" db="EMBL/GenBank/DDBJ databases">
        <title>Genome sequencing of Giardia lamblia Genotypes A2 and B isolates (DH and GS) and comparative analysis with the genomes of Genotypes A1 and E (WB and Pig).</title>
        <authorList>
            <person name="Adam R."/>
            <person name="Dahlstrom E."/>
            <person name="Martens C."/>
            <person name="Bruno D."/>
            <person name="Barbian K."/>
            <person name="Porcella S.F."/>
            <person name="Nash T."/>
        </authorList>
    </citation>
    <scope>NUCLEOTIDE SEQUENCE</scope>
    <source>
        <strain evidence="6">DH</strain>
    </source>
</reference>
<dbReference type="VEuPathDB" id="GiardiaDB:GL50803_0015099"/>
<dbReference type="InterPro" id="IPR029055">
    <property type="entry name" value="Ntn_hydrolases_N"/>
</dbReference>
<dbReference type="Pfam" id="PF00227">
    <property type="entry name" value="Proteasome"/>
    <property type="match status" value="1"/>
</dbReference>
<dbReference type="EMBL" id="AHGT01000050">
    <property type="protein sequence ID" value="ESU36312.1"/>
    <property type="molecule type" value="Genomic_DNA"/>
</dbReference>
<dbReference type="FunFam" id="3.60.20.10:FF:000126">
    <property type="entry name" value="Proteasome subunit alpha type"/>
    <property type="match status" value="1"/>
</dbReference>
<dbReference type="Pfam" id="PF10584">
    <property type="entry name" value="Proteasome_A_N"/>
    <property type="match status" value="1"/>
</dbReference>
<feature type="domain" description="Proteasome alpha-type subunits" evidence="4">
    <location>
        <begin position="7"/>
        <end position="29"/>
    </location>
</feature>
<dbReference type="InterPro" id="IPR000426">
    <property type="entry name" value="Proteasome_asu_N"/>
</dbReference>
<evidence type="ECO:0000256" key="1">
    <source>
        <dbReference type="ARBA" id="ARBA00022942"/>
    </source>
</evidence>
<dbReference type="PANTHER" id="PTHR11599">
    <property type="entry name" value="PROTEASOME SUBUNIT ALPHA/BETA"/>
    <property type="match status" value="1"/>
</dbReference>
<keyword evidence="3" id="KW-0539">Nucleus</keyword>
<evidence type="ECO:0000313" key="5">
    <source>
        <dbReference type="EMBL" id="ESU36312.1"/>
    </source>
</evidence>
<dbReference type="SMART" id="SM00948">
    <property type="entry name" value="Proteasome_A_N"/>
    <property type="match status" value="1"/>
</dbReference>
<dbReference type="NCBIfam" id="NF003075">
    <property type="entry name" value="PRK03996.1"/>
    <property type="match status" value="1"/>
</dbReference>
<evidence type="ECO:0000256" key="3">
    <source>
        <dbReference type="RuleBase" id="RU000551"/>
    </source>
</evidence>
<dbReference type="VEuPathDB" id="GiardiaDB:GL50581_2467"/>
<dbReference type="PROSITE" id="PS51475">
    <property type="entry name" value="PROTEASOME_ALPHA_2"/>
    <property type="match status" value="1"/>
</dbReference>
<keyword evidence="1 2" id="KW-0647">Proteasome</keyword>
<dbReference type="PROSITE" id="PS00388">
    <property type="entry name" value="PROTEASOME_ALPHA_1"/>
    <property type="match status" value="1"/>
</dbReference>
<evidence type="ECO:0000313" key="6">
    <source>
        <dbReference type="Proteomes" id="UP000018320"/>
    </source>
</evidence>
<dbReference type="InterPro" id="IPR050115">
    <property type="entry name" value="Proteasome_alpha"/>
</dbReference>
<dbReference type="GO" id="GO:0005634">
    <property type="term" value="C:nucleus"/>
    <property type="evidence" value="ECO:0007669"/>
    <property type="project" value="UniProtKB-SubCell"/>
</dbReference>
<keyword evidence="3" id="KW-0963">Cytoplasm</keyword>
<dbReference type="VEuPathDB" id="GiardiaDB:DHA2_15099"/>
<sequence length="216" mass="23537">MKMSGKYDSSLTVFSPDGHLIQVEHAHKAVERGTSAVAVRSAAGIVLAIERKQTARLQDPRASQKIFDVDDHIIATFAGLTADARVLIDRARLECQAYRMTYDVAPSVEIIAKAVASILQSHTHRGGTRPFGVSIILAGNDLNGSHIFMCDPSGVYTEWKALAIGNQCVTIIEFLEKKLKEGEPQNTNDALSLAKAALSELIDVNDETFQYKVLKA</sequence>
<dbReference type="VEuPathDB" id="GiardiaDB:QR46_2502"/>
<proteinExistence type="inferred from homology"/>
<dbReference type="Proteomes" id="UP000018320">
    <property type="component" value="Unassembled WGS sequence"/>
</dbReference>
<dbReference type="GO" id="GO:0005737">
    <property type="term" value="C:cytoplasm"/>
    <property type="evidence" value="ECO:0007669"/>
    <property type="project" value="UniProtKB-SubCell"/>
</dbReference>
<protein>
    <recommendedName>
        <fullName evidence="3">Proteasome subunit alpha type</fullName>
    </recommendedName>
</protein>
<dbReference type="InterPro" id="IPR001353">
    <property type="entry name" value="Proteasome_sua/b"/>
</dbReference>
<comment type="similarity">
    <text evidence="2 3">Belongs to the peptidase T1A family.</text>
</comment>
<dbReference type="AlphaFoldDB" id="V6TD21"/>
<organism evidence="5 6">
    <name type="scientific">Giardia intestinalis</name>
    <name type="common">Giardia lamblia</name>
    <dbReference type="NCBI Taxonomy" id="5741"/>
    <lineage>
        <taxon>Eukaryota</taxon>
        <taxon>Metamonada</taxon>
        <taxon>Diplomonadida</taxon>
        <taxon>Hexamitidae</taxon>
        <taxon>Giardiinae</taxon>
        <taxon>Giardia</taxon>
    </lineage>
</organism>
<dbReference type="InterPro" id="IPR023332">
    <property type="entry name" value="Proteasome_alpha-type"/>
</dbReference>
<accession>V6TD21</accession>
<dbReference type="GO" id="GO:0006511">
    <property type="term" value="P:ubiquitin-dependent protein catabolic process"/>
    <property type="evidence" value="ECO:0007669"/>
    <property type="project" value="InterPro"/>
</dbReference>
<comment type="caution">
    <text evidence="5">The sequence shown here is derived from an EMBL/GenBank/DDBJ whole genome shotgun (WGS) entry which is preliminary data.</text>
</comment>
<dbReference type="GO" id="GO:0019773">
    <property type="term" value="C:proteasome core complex, alpha-subunit complex"/>
    <property type="evidence" value="ECO:0007669"/>
    <property type="project" value="UniProtKB-UniRule"/>
</dbReference>
<name>V6TD21_GIAIN</name>
<evidence type="ECO:0000259" key="4">
    <source>
        <dbReference type="PROSITE" id="PS00388"/>
    </source>
</evidence>
<comment type="subunit">
    <text evidence="3">The 26S proteasome consists of a 20S proteasome core and two 19S regulatory subunits.</text>
</comment>
<gene>
    <name evidence="5" type="ORF">DHA2_15099</name>
</gene>
<dbReference type="Gene3D" id="3.60.20.10">
    <property type="entry name" value="Glutamine Phosphoribosylpyrophosphate, subunit 1, domain 1"/>
    <property type="match status" value="1"/>
</dbReference>
<reference evidence="5 6" key="2">
    <citation type="journal article" date="2013" name="Genome Biol. Evol.">
        <title>Genome sequencing of Giardia lamblia genotypes A2 and B isolates (DH and GS) and comparative analysis with the genomes of genotypes A1 and E (WB and Pig).</title>
        <authorList>
            <person name="Adam R.D."/>
            <person name="Dahlstrom E.W."/>
            <person name="Martens C.A."/>
            <person name="Bruno D.P."/>
            <person name="Barbian K.D."/>
            <person name="Ricklefs S.M."/>
            <person name="Hernandez M.M."/>
            <person name="Narla N.P."/>
            <person name="Patel R.B."/>
            <person name="Porcella S.F."/>
            <person name="Nash T.E."/>
        </authorList>
    </citation>
    <scope>NUCLEOTIDE SEQUENCE [LARGE SCALE GENOMIC DNA]</scope>
    <source>
        <strain evidence="5 6">DH</strain>
    </source>
</reference>
<evidence type="ECO:0000256" key="2">
    <source>
        <dbReference type="PROSITE-ProRule" id="PRU00808"/>
    </source>
</evidence>